<dbReference type="AlphaFoldDB" id="A6HCH9"/>
<evidence type="ECO:0000313" key="1">
    <source>
        <dbReference type="EMBL" id="EDM03734.1"/>
    </source>
</evidence>
<proteinExistence type="predicted"/>
<organism evidence="1 2">
    <name type="scientific">Rattus norvegicus</name>
    <name type="common">Rat</name>
    <dbReference type="NCBI Taxonomy" id="10116"/>
    <lineage>
        <taxon>Eukaryota</taxon>
        <taxon>Metazoa</taxon>
        <taxon>Chordata</taxon>
        <taxon>Craniata</taxon>
        <taxon>Vertebrata</taxon>
        <taxon>Euteleostomi</taxon>
        <taxon>Mammalia</taxon>
        <taxon>Eutheria</taxon>
        <taxon>Euarchontoglires</taxon>
        <taxon>Glires</taxon>
        <taxon>Rodentia</taxon>
        <taxon>Myomorpha</taxon>
        <taxon>Muroidea</taxon>
        <taxon>Muridae</taxon>
        <taxon>Murinae</taxon>
        <taxon>Rattus</taxon>
    </lineage>
</organism>
<gene>
    <name evidence="1" type="ORF">rCG_63459</name>
</gene>
<protein>
    <submittedName>
        <fullName evidence="1">RCG63459</fullName>
    </submittedName>
</protein>
<dbReference type="EMBL" id="CH473947">
    <property type="protein sequence ID" value="EDM03734.1"/>
    <property type="molecule type" value="Genomic_DNA"/>
</dbReference>
<evidence type="ECO:0000313" key="2">
    <source>
        <dbReference type="Proteomes" id="UP000234681"/>
    </source>
</evidence>
<reference evidence="2" key="1">
    <citation type="submission" date="2005-09" db="EMBL/GenBank/DDBJ databases">
        <authorList>
            <person name="Mural R.J."/>
            <person name="Li P.W."/>
            <person name="Adams M.D."/>
            <person name="Amanatides P.G."/>
            <person name="Baden-Tillson H."/>
            <person name="Barnstead M."/>
            <person name="Chin S.H."/>
            <person name="Dew I."/>
            <person name="Evans C.A."/>
            <person name="Ferriera S."/>
            <person name="Flanigan M."/>
            <person name="Fosler C."/>
            <person name="Glodek A."/>
            <person name="Gu Z."/>
            <person name="Holt R.A."/>
            <person name="Jennings D."/>
            <person name="Kraft C.L."/>
            <person name="Lu F."/>
            <person name="Nguyen T."/>
            <person name="Nusskern D.R."/>
            <person name="Pfannkoch C.M."/>
            <person name="Sitter C."/>
            <person name="Sutton G.G."/>
            <person name="Venter J.C."/>
            <person name="Wang Z."/>
            <person name="Woodage T."/>
            <person name="Zheng X.H."/>
            <person name="Zhong F."/>
        </authorList>
    </citation>
    <scope>NUCLEOTIDE SEQUENCE [LARGE SCALE GENOMIC DNA]</scope>
    <source>
        <strain>BN</strain>
        <strain evidence="2">Sprague-Dawley</strain>
    </source>
</reference>
<name>A6HCH9_RAT</name>
<accession>A6HCH9</accession>
<dbReference type="Proteomes" id="UP000234681">
    <property type="component" value="Chromosome 6"/>
</dbReference>
<sequence>MCPYGQVCLHSHVHHPLAHTHTHTHTHSHPIKDISFIFFSVSFSSALFPSSLFFEKRVSLLCNSGCAETHYIDPATLELTETSLCLLSARHVPLCSAQLLFVKTVAVCSFLYVIQGNDLLIIKKKKNKPRIPAMSA</sequence>